<sequence>MSQVDVDQFHGIEIGEFPARIAEVSMWMADHLANNAFDAVFGMTPPRIPLKQSANIRHGDALEVDWAEVLPAERCSYVMGNPPFIGAKFQTEAQRAQVRSIAGLPGSGGTLDYVCAWFLKAVAYLGRSQARIGFVATNSICQGEQVAQLWPPVFRAGWEIAFAHRSFVWDSEARGKAHVHVVVVGLAHAEAQPAEKRLFSYPDAKKPAEETRHGALTAYLFEARIASARHLVVTNASAPLGNAKRLDIGSQIIDDGIMTFLPGAKRDFIAAEPQSRPYFRPLIGADEYINGTERWVLTLRDAPATLINASSLIKERLAAIRAFRLKSARKSTLASAEYPSRFALENIPDEPFLVLPRVSSERRDYVPFGWQLPPAIPTDAVIIMLGAAPYDFGVLTSRMHMAWLSHIGGRLKSDFRYSIGLVYNTFPWPTPTDAQRTKVAALADAVLAARACHPTASLAILYDPLTMPADLRAAHTALDRAVDRLYRPEPFASDRDRVEHLFTRYAALVDPLLAAGPGANARTARRTKAAGASALARRA</sequence>
<keyword evidence="3" id="KW-0808">Transferase</keyword>
<feature type="domain" description="MmeI-like DNA-methyltransferase" evidence="7">
    <location>
        <begin position="2"/>
        <end position="199"/>
    </location>
</feature>
<evidence type="ECO:0000259" key="7">
    <source>
        <dbReference type="Pfam" id="PF20473"/>
    </source>
</evidence>
<evidence type="ECO:0000259" key="6">
    <source>
        <dbReference type="Pfam" id="PF20467"/>
    </source>
</evidence>
<dbReference type="Gene3D" id="3.40.50.150">
    <property type="entry name" value="Vaccinia Virus protein VP39"/>
    <property type="match status" value="1"/>
</dbReference>
<evidence type="ECO:0000259" key="5">
    <source>
        <dbReference type="Pfam" id="PF20466"/>
    </source>
</evidence>
<dbReference type="InterPro" id="IPR046816">
    <property type="entry name" value="MmeI_Mtase"/>
</dbReference>
<evidence type="ECO:0000256" key="2">
    <source>
        <dbReference type="ARBA" id="ARBA00022603"/>
    </source>
</evidence>
<reference evidence="8 9" key="1">
    <citation type="submission" date="2019-07" db="EMBL/GenBank/DDBJ databases">
        <title>Novel species isolated from glacier.</title>
        <authorList>
            <person name="Liu Q."/>
            <person name="Xin Y.-H."/>
        </authorList>
    </citation>
    <scope>NUCLEOTIDE SEQUENCE [LARGE SCALE GENOMIC DNA]</scope>
    <source>
        <strain evidence="8 9">LB1R16</strain>
    </source>
</reference>
<feature type="domain" description="MmeI-like C-terminal" evidence="6">
    <location>
        <begin position="433"/>
        <end position="511"/>
    </location>
</feature>
<dbReference type="Pfam" id="PF20466">
    <property type="entry name" value="MmeI_TRD"/>
    <property type="match status" value="1"/>
</dbReference>
<dbReference type="GO" id="GO:0032259">
    <property type="term" value="P:methylation"/>
    <property type="evidence" value="ECO:0007669"/>
    <property type="project" value="UniProtKB-KW"/>
</dbReference>
<evidence type="ECO:0000313" key="8">
    <source>
        <dbReference type="EMBL" id="TRW14021.1"/>
    </source>
</evidence>
<dbReference type="RefSeq" id="WP_144237227.1">
    <property type="nucleotide sequence ID" value="NZ_VJWA01000002.1"/>
</dbReference>
<gene>
    <name evidence="8" type="ORF">FMM06_09785</name>
</gene>
<dbReference type="Proteomes" id="UP000317894">
    <property type="component" value="Unassembled WGS sequence"/>
</dbReference>
<dbReference type="EC" id="2.1.1.72" evidence="1"/>
<dbReference type="InterPro" id="IPR046818">
    <property type="entry name" value="MmeI_C"/>
</dbReference>
<dbReference type="EMBL" id="VJWA01000002">
    <property type="protein sequence ID" value="TRW14021.1"/>
    <property type="molecule type" value="Genomic_DNA"/>
</dbReference>
<comment type="caution">
    <text evidence="8">The sequence shown here is derived from an EMBL/GenBank/DDBJ whole genome shotgun (WGS) entry which is preliminary data.</text>
</comment>
<name>A0A552U731_9SPHN</name>
<proteinExistence type="predicted"/>
<keyword evidence="9" id="KW-1185">Reference proteome</keyword>
<organism evidence="8 9">
    <name type="scientific">Glacieibacterium frigidum</name>
    <dbReference type="NCBI Taxonomy" id="2593303"/>
    <lineage>
        <taxon>Bacteria</taxon>
        <taxon>Pseudomonadati</taxon>
        <taxon>Pseudomonadota</taxon>
        <taxon>Alphaproteobacteria</taxon>
        <taxon>Sphingomonadales</taxon>
        <taxon>Sphingosinicellaceae</taxon>
        <taxon>Glacieibacterium</taxon>
    </lineage>
</organism>
<feature type="domain" description="MmeI-like target recognition" evidence="5">
    <location>
        <begin position="228"/>
        <end position="430"/>
    </location>
</feature>
<dbReference type="AlphaFoldDB" id="A0A552U731"/>
<dbReference type="PANTHER" id="PTHR33841:SF1">
    <property type="entry name" value="DNA METHYLTRANSFERASE A"/>
    <property type="match status" value="1"/>
</dbReference>
<dbReference type="Pfam" id="PF20473">
    <property type="entry name" value="MmeI_Mtase"/>
    <property type="match status" value="1"/>
</dbReference>
<evidence type="ECO:0000313" key="9">
    <source>
        <dbReference type="Proteomes" id="UP000317894"/>
    </source>
</evidence>
<evidence type="ECO:0000256" key="1">
    <source>
        <dbReference type="ARBA" id="ARBA00011900"/>
    </source>
</evidence>
<dbReference type="OrthoDB" id="9806213at2"/>
<accession>A0A552U731</accession>
<comment type="catalytic activity">
    <reaction evidence="4">
        <text>a 2'-deoxyadenosine in DNA + S-adenosyl-L-methionine = an N(6)-methyl-2'-deoxyadenosine in DNA + S-adenosyl-L-homocysteine + H(+)</text>
        <dbReference type="Rhea" id="RHEA:15197"/>
        <dbReference type="Rhea" id="RHEA-COMP:12418"/>
        <dbReference type="Rhea" id="RHEA-COMP:12419"/>
        <dbReference type="ChEBI" id="CHEBI:15378"/>
        <dbReference type="ChEBI" id="CHEBI:57856"/>
        <dbReference type="ChEBI" id="CHEBI:59789"/>
        <dbReference type="ChEBI" id="CHEBI:90615"/>
        <dbReference type="ChEBI" id="CHEBI:90616"/>
        <dbReference type="EC" id="2.1.1.72"/>
    </reaction>
</comment>
<protein>
    <recommendedName>
        <fullName evidence="1">site-specific DNA-methyltransferase (adenine-specific)</fullName>
        <ecNumber evidence="1">2.1.1.72</ecNumber>
    </recommendedName>
</protein>
<evidence type="ECO:0000256" key="4">
    <source>
        <dbReference type="ARBA" id="ARBA00047942"/>
    </source>
</evidence>
<dbReference type="InterPro" id="IPR046820">
    <property type="entry name" value="MmeI_TRD"/>
</dbReference>
<dbReference type="PANTHER" id="PTHR33841">
    <property type="entry name" value="DNA METHYLTRANSFERASE YEEA-RELATED"/>
    <property type="match status" value="1"/>
</dbReference>
<dbReference type="Pfam" id="PF20467">
    <property type="entry name" value="MmeI_C"/>
    <property type="match status" value="1"/>
</dbReference>
<dbReference type="GO" id="GO:0009007">
    <property type="term" value="F:site-specific DNA-methyltransferase (adenine-specific) activity"/>
    <property type="evidence" value="ECO:0007669"/>
    <property type="project" value="UniProtKB-EC"/>
</dbReference>
<evidence type="ECO:0000256" key="3">
    <source>
        <dbReference type="ARBA" id="ARBA00022679"/>
    </source>
</evidence>
<keyword evidence="2" id="KW-0489">Methyltransferase</keyword>
<dbReference type="InterPro" id="IPR050953">
    <property type="entry name" value="N4_N6_ade-DNA_methylase"/>
</dbReference>
<dbReference type="SUPFAM" id="SSF53335">
    <property type="entry name" value="S-adenosyl-L-methionine-dependent methyltransferases"/>
    <property type="match status" value="1"/>
</dbReference>
<dbReference type="InterPro" id="IPR029063">
    <property type="entry name" value="SAM-dependent_MTases_sf"/>
</dbReference>